<reference evidence="1" key="1">
    <citation type="submission" date="2021-04" db="EMBL/GenBank/DDBJ databases">
        <title>Genomes of microviruses identified in yellow-bellied marmot fecal samples.</title>
        <authorList>
            <person name="Varsani A."/>
            <person name="Kraberger S."/>
            <person name="Chatterjee A."/>
            <person name="Richet C."/>
            <person name="Fontenele R.S."/>
            <person name="Schmidlin K."/>
            <person name="Blumstein D.T."/>
        </authorList>
    </citation>
    <scope>NUCLEOTIDE SEQUENCE</scope>
    <source>
        <strain evidence="1">Mar38</strain>
    </source>
</reference>
<protein>
    <submittedName>
        <fullName evidence="1">Uncharacterized protein</fullName>
    </submittedName>
</protein>
<accession>A0A8F5XPI3</accession>
<dbReference type="EMBL" id="MZ089784">
    <property type="protein sequence ID" value="QXP45070.1"/>
    <property type="molecule type" value="Genomic_DNA"/>
</dbReference>
<evidence type="ECO:0000313" key="1">
    <source>
        <dbReference type="EMBL" id="QXP45070.1"/>
    </source>
</evidence>
<sequence>MRRAMTQSSSRGYFTKHAMHTKSINYFTYPMRGGYRM</sequence>
<organism evidence="1">
    <name type="scientific">Microvirus mar38</name>
    <dbReference type="NCBI Taxonomy" id="2851172"/>
    <lineage>
        <taxon>Viruses</taxon>
        <taxon>Monodnaviria</taxon>
        <taxon>Sangervirae</taxon>
        <taxon>Phixviricota</taxon>
        <taxon>Malgrandaviricetes</taxon>
        <taxon>Petitvirales</taxon>
        <taxon>Microviridae</taxon>
    </lineage>
</organism>
<proteinExistence type="predicted"/>
<name>A0A8F5XPI3_9VIRU</name>